<name>A0A0F9EPJ6_9ZZZZ</name>
<proteinExistence type="predicted"/>
<dbReference type="AlphaFoldDB" id="A0A0F9EPJ6"/>
<accession>A0A0F9EPJ6</accession>
<gene>
    <name evidence="1" type="ORF">LCGC14_2127430</name>
</gene>
<protein>
    <submittedName>
        <fullName evidence="1">Uncharacterized protein</fullName>
    </submittedName>
</protein>
<reference evidence="1" key="1">
    <citation type="journal article" date="2015" name="Nature">
        <title>Complex archaea that bridge the gap between prokaryotes and eukaryotes.</title>
        <authorList>
            <person name="Spang A."/>
            <person name="Saw J.H."/>
            <person name="Jorgensen S.L."/>
            <person name="Zaremba-Niedzwiedzka K."/>
            <person name="Martijn J."/>
            <person name="Lind A.E."/>
            <person name="van Eijk R."/>
            <person name="Schleper C."/>
            <person name="Guy L."/>
            <person name="Ettema T.J."/>
        </authorList>
    </citation>
    <scope>NUCLEOTIDE SEQUENCE</scope>
</reference>
<evidence type="ECO:0000313" key="1">
    <source>
        <dbReference type="EMBL" id="KKL68191.1"/>
    </source>
</evidence>
<sequence>MLNLTVKDLAQHDHDLRFCNYGPVGIAKTPWPMGSHTRKLCMKRFILTFGGVEALKYFTGEKK</sequence>
<dbReference type="EMBL" id="LAZR01026608">
    <property type="protein sequence ID" value="KKL68191.1"/>
    <property type="molecule type" value="Genomic_DNA"/>
</dbReference>
<comment type="caution">
    <text evidence="1">The sequence shown here is derived from an EMBL/GenBank/DDBJ whole genome shotgun (WGS) entry which is preliminary data.</text>
</comment>
<organism evidence="1">
    <name type="scientific">marine sediment metagenome</name>
    <dbReference type="NCBI Taxonomy" id="412755"/>
    <lineage>
        <taxon>unclassified sequences</taxon>
        <taxon>metagenomes</taxon>
        <taxon>ecological metagenomes</taxon>
    </lineage>
</organism>